<gene>
    <name evidence="1" type="ORF">SS1G_09206</name>
</gene>
<protein>
    <submittedName>
        <fullName evidence="1">Uncharacterized protein</fullName>
    </submittedName>
</protein>
<dbReference type="InParanoid" id="A7EV48"/>
<organism evidence="1 2">
    <name type="scientific">Sclerotinia sclerotiorum (strain ATCC 18683 / 1980 / Ss-1)</name>
    <name type="common">White mold</name>
    <name type="synonym">Whetzelinia sclerotiorum</name>
    <dbReference type="NCBI Taxonomy" id="665079"/>
    <lineage>
        <taxon>Eukaryota</taxon>
        <taxon>Fungi</taxon>
        <taxon>Dikarya</taxon>
        <taxon>Ascomycota</taxon>
        <taxon>Pezizomycotina</taxon>
        <taxon>Leotiomycetes</taxon>
        <taxon>Helotiales</taxon>
        <taxon>Sclerotiniaceae</taxon>
        <taxon>Sclerotinia</taxon>
    </lineage>
</organism>
<dbReference type="KEGG" id="ssl:SS1G_09206"/>
<keyword evidence="2" id="KW-1185">Reference proteome</keyword>
<dbReference type="HOGENOM" id="CLU_2374074_0_0_1"/>
<dbReference type="RefSeq" id="XP_001589485.1">
    <property type="nucleotide sequence ID" value="XM_001589435.1"/>
</dbReference>
<proteinExistence type="predicted"/>
<name>A7EV48_SCLS1</name>
<reference evidence="2" key="1">
    <citation type="journal article" date="2011" name="PLoS Genet.">
        <title>Genomic analysis of the necrotrophic fungal pathogens Sclerotinia sclerotiorum and Botrytis cinerea.</title>
        <authorList>
            <person name="Amselem J."/>
            <person name="Cuomo C.A."/>
            <person name="van Kan J.A."/>
            <person name="Viaud M."/>
            <person name="Benito E.P."/>
            <person name="Couloux A."/>
            <person name="Coutinho P.M."/>
            <person name="de Vries R.P."/>
            <person name="Dyer P.S."/>
            <person name="Fillinger S."/>
            <person name="Fournier E."/>
            <person name="Gout L."/>
            <person name="Hahn M."/>
            <person name="Kohn L."/>
            <person name="Lapalu N."/>
            <person name="Plummer K.M."/>
            <person name="Pradier J.M."/>
            <person name="Quevillon E."/>
            <person name="Sharon A."/>
            <person name="Simon A."/>
            <person name="ten Have A."/>
            <person name="Tudzynski B."/>
            <person name="Tudzynski P."/>
            <person name="Wincker P."/>
            <person name="Andrew M."/>
            <person name="Anthouard V."/>
            <person name="Beever R.E."/>
            <person name="Beffa R."/>
            <person name="Benoit I."/>
            <person name="Bouzid O."/>
            <person name="Brault B."/>
            <person name="Chen Z."/>
            <person name="Choquer M."/>
            <person name="Collemare J."/>
            <person name="Cotton P."/>
            <person name="Danchin E.G."/>
            <person name="Da Silva C."/>
            <person name="Gautier A."/>
            <person name="Giraud C."/>
            <person name="Giraud T."/>
            <person name="Gonzalez C."/>
            <person name="Grossetete S."/>
            <person name="Guldener U."/>
            <person name="Henrissat B."/>
            <person name="Howlett B.J."/>
            <person name="Kodira C."/>
            <person name="Kretschmer M."/>
            <person name="Lappartient A."/>
            <person name="Leroch M."/>
            <person name="Levis C."/>
            <person name="Mauceli E."/>
            <person name="Neuveglise C."/>
            <person name="Oeser B."/>
            <person name="Pearson M."/>
            <person name="Poulain J."/>
            <person name="Poussereau N."/>
            <person name="Quesneville H."/>
            <person name="Rascle C."/>
            <person name="Schumacher J."/>
            <person name="Segurens B."/>
            <person name="Sexton A."/>
            <person name="Silva E."/>
            <person name="Sirven C."/>
            <person name="Soanes D.M."/>
            <person name="Talbot N.J."/>
            <person name="Templeton M."/>
            <person name="Yandava C."/>
            <person name="Yarden O."/>
            <person name="Zeng Q."/>
            <person name="Rollins J.A."/>
            <person name="Lebrun M.H."/>
            <person name="Dickman M."/>
        </authorList>
    </citation>
    <scope>NUCLEOTIDE SEQUENCE [LARGE SCALE GENOMIC DNA]</scope>
    <source>
        <strain evidence="2">ATCC 18683 / 1980 / Ss-1</strain>
    </source>
</reference>
<dbReference type="GeneID" id="5485974"/>
<dbReference type="AlphaFoldDB" id="A7EV48"/>
<evidence type="ECO:0000313" key="1">
    <source>
        <dbReference type="EMBL" id="EDN93340.1"/>
    </source>
</evidence>
<evidence type="ECO:0000313" key="2">
    <source>
        <dbReference type="Proteomes" id="UP000001312"/>
    </source>
</evidence>
<accession>A7EV48</accession>
<sequence length="95" mass="11042">MSNHNYLRLFHASEDYQDFGSRLKTKMETLKLRVFSPECGWDLSNVASSVKQREFDQSLKRLVVCCQNCSRMELKLRVVSLSNNRKSCAIIEHEG</sequence>
<dbReference type="Proteomes" id="UP000001312">
    <property type="component" value="Unassembled WGS sequence"/>
</dbReference>
<dbReference type="EMBL" id="CH476633">
    <property type="protein sequence ID" value="EDN93340.1"/>
    <property type="molecule type" value="Genomic_DNA"/>
</dbReference>